<dbReference type="RefSeq" id="WP_301663136.1">
    <property type="nucleotide sequence ID" value="NZ_VCYH01000002.1"/>
</dbReference>
<evidence type="ECO:0000313" key="1">
    <source>
        <dbReference type="EMBL" id="MDN7024050.1"/>
    </source>
</evidence>
<sequence>MIGELVGETTGRVVEQRLVRHRGGEPRIERIIESNGKVLGTEITVTATFWSKERLPGGTFLKGDGTIMTGTGGVAILHDSGIRIPKDGSGWSVRGIRHLRTTSPVMSRLNDVPLAFEVEIDPDGTVHDRMWEWK</sequence>
<dbReference type="EMBL" id="VCYH01000002">
    <property type="protein sequence ID" value="MDN7024050.1"/>
    <property type="molecule type" value="Genomic_DNA"/>
</dbReference>
<name>A0ABT8M7Z2_9EURY</name>
<evidence type="ECO:0000313" key="2">
    <source>
        <dbReference type="Proteomes" id="UP001168338"/>
    </source>
</evidence>
<dbReference type="Proteomes" id="UP001168338">
    <property type="component" value="Unassembled WGS sequence"/>
</dbReference>
<gene>
    <name evidence="1" type="ORF">FGU65_03945</name>
</gene>
<comment type="caution">
    <text evidence="1">The sequence shown here is derived from an EMBL/GenBank/DDBJ whole genome shotgun (WGS) entry which is preliminary data.</text>
</comment>
<protein>
    <submittedName>
        <fullName evidence="1">Uncharacterized protein</fullName>
    </submittedName>
</protein>
<reference evidence="1" key="1">
    <citation type="submission" date="2019-05" db="EMBL/GenBank/DDBJ databases">
        <title>Methanoculleus sp. FWC-SCC1, a methanogenic archaeon isolated from deep marine cold seep.</title>
        <authorList>
            <person name="Chen Y.-W."/>
            <person name="Chen S.-C."/>
            <person name="Teng N.-H."/>
            <person name="Lai M.-C."/>
        </authorList>
    </citation>
    <scope>NUCLEOTIDE SEQUENCE</scope>
    <source>
        <strain evidence="1">FWC-SCC1</strain>
    </source>
</reference>
<keyword evidence="2" id="KW-1185">Reference proteome</keyword>
<accession>A0ABT8M7Z2</accession>
<proteinExistence type="predicted"/>
<organism evidence="1 2">
    <name type="scientific">Methanoculleus frigidifontis</name>
    <dbReference type="NCBI Taxonomy" id="2584085"/>
    <lineage>
        <taxon>Archaea</taxon>
        <taxon>Methanobacteriati</taxon>
        <taxon>Methanobacteriota</taxon>
        <taxon>Stenosarchaea group</taxon>
        <taxon>Methanomicrobia</taxon>
        <taxon>Methanomicrobiales</taxon>
        <taxon>Methanomicrobiaceae</taxon>
        <taxon>Methanoculleus</taxon>
    </lineage>
</organism>